<keyword evidence="2" id="KW-1185">Reference proteome</keyword>
<accession>A0A923IV39</accession>
<evidence type="ECO:0000313" key="1">
    <source>
        <dbReference type="EMBL" id="MBB2144794.1"/>
    </source>
</evidence>
<sequence>MRWYLLIFCVVVFKTDIKAQVSFNEYFNSLKKVNIDSGITLTFDEPAQLNPKNPTKLILFALPNGNTTAQTFGKKLANGDDWHFDIQHIGAQTAFIRNADKLTNYIVVYIENNLKSWPAWRRKFVSGDTRIGELVADVVERYKKYQPKVTLSSHSGGGSFIFGYINSQPQLPKFIDRIGFLDATYGYETEKHQAKLTNWLKTKNKSLQVIAYNDSVVVYNGKPLVSPTGGTWYRSQLMARDLQAEFNLKKYDLSDRMNWFNQNHLIDFSLIKNPEGKIYHTVLVEKNGFIRLLFNGTKYQDKDYQFWGDRAYQAYVLQ</sequence>
<dbReference type="AlphaFoldDB" id="A0A923IV39"/>
<protein>
    <submittedName>
        <fullName evidence="1">Uncharacterized protein</fullName>
    </submittedName>
</protein>
<proteinExistence type="predicted"/>
<dbReference type="RefSeq" id="WP_182921470.1">
    <property type="nucleotide sequence ID" value="NZ_WNXD01000001.1"/>
</dbReference>
<name>A0A923IV39_9SPHI</name>
<dbReference type="EMBL" id="WNXD01000001">
    <property type="protein sequence ID" value="MBB2144794.1"/>
    <property type="molecule type" value="Genomic_DNA"/>
</dbReference>
<gene>
    <name evidence="1" type="ORF">GM921_04820</name>
</gene>
<reference evidence="1" key="1">
    <citation type="submission" date="2019-11" db="EMBL/GenBank/DDBJ databases">
        <title>Description of Pedobacter sp. LMG 31464T.</title>
        <authorList>
            <person name="Carlier A."/>
            <person name="Qi S."/>
            <person name="Vandamme P."/>
        </authorList>
    </citation>
    <scope>NUCLEOTIDE SEQUENCE</scope>
    <source>
        <strain evidence="1">LMG 31464</strain>
    </source>
</reference>
<comment type="caution">
    <text evidence="1">The sequence shown here is derived from an EMBL/GenBank/DDBJ whole genome shotgun (WGS) entry which is preliminary data.</text>
</comment>
<organism evidence="1 2">
    <name type="scientific">Pedobacter planticolens</name>
    <dbReference type="NCBI Taxonomy" id="2679964"/>
    <lineage>
        <taxon>Bacteria</taxon>
        <taxon>Pseudomonadati</taxon>
        <taxon>Bacteroidota</taxon>
        <taxon>Sphingobacteriia</taxon>
        <taxon>Sphingobacteriales</taxon>
        <taxon>Sphingobacteriaceae</taxon>
        <taxon>Pedobacter</taxon>
    </lineage>
</organism>
<dbReference type="Proteomes" id="UP000601055">
    <property type="component" value="Unassembled WGS sequence"/>
</dbReference>
<evidence type="ECO:0000313" key="2">
    <source>
        <dbReference type="Proteomes" id="UP000601055"/>
    </source>
</evidence>